<keyword evidence="1" id="KW-0472">Membrane</keyword>
<feature type="transmembrane region" description="Helical" evidence="1">
    <location>
        <begin position="197"/>
        <end position="218"/>
    </location>
</feature>
<evidence type="ECO:0000256" key="1">
    <source>
        <dbReference type="SAM" id="Phobius"/>
    </source>
</evidence>
<protein>
    <recommendedName>
        <fullName evidence="4">HNH endonuclease</fullName>
    </recommendedName>
</protein>
<keyword evidence="1" id="KW-1133">Transmembrane helix</keyword>
<comment type="caution">
    <text evidence="2">The sequence shown here is derived from an EMBL/GenBank/DDBJ whole genome shotgun (WGS) entry which is preliminary data.</text>
</comment>
<dbReference type="EMBL" id="JAODOP010000004">
    <property type="protein sequence ID" value="MEF3833888.1"/>
    <property type="molecule type" value="Genomic_DNA"/>
</dbReference>
<organism evidence="2 3">
    <name type="scientific">Flavivirga spongiicola</name>
    <dbReference type="NCBI Taxonomy" id="421621"/>
    <lineage>
        <taxon>Bacteria</taxon>
        <taxon>Pseudomonadati</taxon>
        <taxon>Bacteroidota</taxon>
        <taxon>Flavobacteriia</taxon>
        <taxon>Flavobacteriales</taxon>
        <taxon>Flavobacteriaceae</taxon>
        <taxon>Flavivirga</taxon>
    </lineage>
</organism>
<name>A0ABU7XT52_9FLAO</name>
<reference evidence="2 3" key="1">
    <citation type="submission" date="2022-09" db="EMBL/GenBank/DDBJ databases">
        <title>Genome sequencing of Flavivirga sp. MEBiC05379.</title>
        <authorList>
            <person name="Oh H.-M."/>
            <person name="Kwon K.K."/>
            <person name="Park M.J."/>
            <person name="Yang S.-H."/>
        </authorList>
    </citation>
    <scope>NUCLEOTIDE SEQUENCE [LARGE SCALE GENOMIC DNA]</scope>
    <source>
        <strain evidence="2 3">MEBiC05379</strain>
    </source>
</reference>
<feature type="transmembrane region" description="Helical" evidence="1">
    <location>
        <begin position="238"/>
        <end position="257"/>
    </location>
</feature>
<evidence type="ECO:0000313" key="3">
    <source>
        <dbReference type="Proteomes" id="UP001337305"/>
    </source>
</evidence>
<feature type="transmembrane region" description="Helical" evidence="1">
    <location>
        <begin position="166"/>
        <end position="185"/>
    </location>
</feature>
<dbReference type="Proteomes" id="UP001337305">
    <property type="component" value="Unassembled WGS sequence"/>
</dbReference>
<keyword evidence="1" id="KW-0812">Transmembrane</keyword>
<evidence type="ECO:0000313" key="2">
    <source>
        <dbReference type="EMBL" id="MEF3833888.1"/>
    </source>
</evidence>
<proteinExistence type="predicted"/>
<evidence type="ECO:0008006" key="4">
    <source>
        <dbReference type="Google" id="ProtNLM"/>
    </source>
</evidence>
<accession>A0ABU7XT52</accession>
<sequence length="311" mass="35966">MSRKIPTRKVIKSLFAKSGNLCAFENCKNTLIDDEGDVLGEVAHIEAASENGPRYNPNSDDEYRRSFNNLILLCERHHNIVDKKPQKYTTDYLTQLKEGHQKKHSASDFEISNETVSKVITRIEKQFVQKNENSGNGTQFNIQGSDIKIISKTIKEEFKSKKSNDLFVIITTILGLVFVLLTIFSRSTEIFLNLNPYVSLLLILSIILFMLLFGFISWARINHKKGLYNKKLRTYSKIIFFCLPIVGFIIWFAFIRLTQEEILELNKHIKVGDMYYSSESLQRSALEPYRNAIKIDPSQSEIIKRIKKLEK</sequence>
<gene>
    <name evidence="2" type="ORF">N1F79_12160</name>
</gene>
<keyword evidence="3" id="KW-1185">Reference proteome</keyword>
<dbReference type="RefSeq" id="WP_303306227.1">
    <property type="nucleotide sequence ID" value="NZ_JAODOP010000004.1"/>
</dbReference>